<dbReference type="OrthoDB" id="10395858at2759"/>
<dbReference type="Proteomes" id="UP000073492">
    <property type="component" value="Unassembled WGS sequence"/>
</dbReference>
<dbReference type="EMBL" id="LFZO01000581">
    <property type="protein sequence ID" value="KXT04720.1"/>
    <property type="molecule type" value="Genomic_DNA"/>
</dbReference>
<accession>A0A139HQI3</accession>
<sequence length="455" mass="52247">MATASACWRVMHTPELLEQIILLATESDLSLDCPEEDYLNALEDNFKLRRTLLCSQRVCTAFKDTIVSSTKLQEQLYLSPSKFGVELPNPFFARGSPSGSINLSASSSFQLRLVGSCAFISIRSTSWPADPPLMMAATREASWRRMYIGRGVEWVHLTTEEVAGVHRDMVKRKFPLRVVNLADHRMGTLVDDVLENWHTFLEELPTWKEAMSGFPDFSDFLSDIPKSTTSHLNHRRHLAFQTTEMATTTACWRVLNTPELLEQILINVSSYPSERIDLKYDYEPCFFPDQLRKDHLTLLHCQRTSTTCRNVISGSPTLQRHLFLSPSQDTDQRSVVNPMVQKYTGPQVKLDGLRFRCAFHENHFRIYVRGGTLEQFVSIIARRELPLSYLRMFLGSKGSRVESIWLFEDKISSYPGLQGPIYRQRGEYKVNMPDPKIGEVLERAVMTWKQHGRSR</sequence>
<comment type="caution">
    <text evidence="1">The sequence shown here is derived from an EMBL/GenBank/DDBJ whole genome shotgun (WGS) entry which is preliminary data.</text>
</comment>
<protein>
    <submittedName>
        <fullName evidence="1">Uncharacterized protein</fullName>
    </submittedName>
</protein>
<gene>
    <name evidence="1" type="ORF">AC579_613</name>
</gene>
<dbReference type="AlphaFoldDB" id="A0A139HQI3"/>
<evidence type="ECO:0000313" key="1">
    <source>
        <dbReference type="EMBL" id="KXT04720.1"/>
    </source>
</evidence>
<evidence type="ECO:0000313" key="2">
    <source>
        <dbReference type="Proteomes" id="UP000073492"/>
    </source>
</evidence>
<keyword evidence="2" id="KW-1185">Reference proteome</keyword>
<organism evidence="1 2">
    <name type="scientific">Pseudocercospora musae</name>
    <dbReference type="NCBI Taxonomy" id="113226"/>
    <lineage>
        <taxon>Eukaryota</taxon>
        <taxon>Fungi</taxon>
        <taxon>Dikarya</taxon>
        <taxon>Ascomycota</taxon>
        <taxon>Pezizomycotina</taxon>
        <taxon>Dothideomycetes</taxon>
        <taxon>Dothideomycetidae</taxon>
        <taxon>Mycosphaerellales</taxon>
        <taxon>Mycosphaerellaceae</taxon>
        <taxon>Pseudocercospora</taxon>
    </lineage>
</organism>
<reference evidence="1 2" key="1">
    <citation type="submission" date="2015-07" db="EMBL/GenBank/DDBJ databases">
        <title>Comparative genomics of the Sigatoka disease complex on banana suggests a link between parallel evolutionary changes in Pseudocercospora fijiensis and Pseudocercospora eumusae and increased virulence on the banana host.</title>
        <authorList>
            <person name="Chang T.-C."/>
            <person name="Salvucci A."/>
            <person name="Crous P.W."/>
            <person name="Stergiopoulos I."/>
        </authorList>
    </citation>
    <scope>NUCLEOTIDE SEQUENCE [LARGE SCALE GENOMIC DNA]</scope>
    <source>
        <strain evidence="1 2">CBS 116634</strain>
    </source>
</reference>
<proteinExistence type="predicted"/>
<name>A0A139HQI3_9PEZI</name>